<feature type="repeat" description="ANK" evidence="3">
    <location>
        <begin position="387"/>
        <end position="419"/>
    </location>
</feature>
<dbReference type="Gene3D" id="1.25.40.20">
    <property type="entry name" value="Ankyrin repeat-containing domain"/>
    <property type="match status" value="2"/>
</dbReference>
<keyword evidence="5" id="KW-1185">Reference proteome</keyword>
<dbReference type="InterPro" id="IPR036770">
    <property type="entry name" value="Ankyrin_rpt-contain_sf"/>
</dbReference>
<dbReference type="PANTHER" id="PTHR24123:SF33">
    <property type="entry name" value="PROTEIN HOS4"/>
    <property type="match status" value="1"/>
</dbReference>
<evidence type="ECO:0000313" key="5">
    <source>
        <dbReference type="Proteomes" id="UP000193642"/>
    </source>
</evidence>
<dbReference type="InterPro" id="IPR051165">
    <property type="entry name" value="Multifunctional_ANK_Repeat"/>
</dbReference>
<dbReference type="PROSITE" id="PS50297">
    <property type="entry name" value="ANK_REP_REGION"/>
    <property type="match status" value="1"/>
</dbReference>
<comment type="caution">
    <text evidence="4">The sequence shown here is derived from an EMBL/GenBank/DDBJ whole genome shotgun (WGS) entry which is preliminary data.</text>
</comment>
<dbReference type="SMART" id="SM00248">
    <property type="entry name" value="ANK"/>
    <property type="match status" value="6"/>
</dbReference>
<dbReference type="InterPro" id="IPR002110">
    <property type="entry name" value="Ankyrin_rpt"/>
</dbReference>
<evidence type="ECO:0000256" key="2">
    <source>
        <dbReference type="ARBA" id="ARBA00023043"/>
    </source>
</evidence>
<evidence type="ECO:0000256" key="1">
    <source>
        <dbReference type="ARBA" id="ARBA00022737"/>
    </source>
</evidence>
<proteinExistence type="predicted"/>
<name>A0A1Y2CSD8_9FUNG</name>
<accession>A0A1Y2CSD8</accession>
<reference evidence="4 5" key="1">
    <citation type="submission" date="2016-07" db="EMBL/GenBank/DDBJ databases">
        <title>Pervasive Adenine N6-methylation of Active Genes in Fungi.</title>
        <authorList>
            <consortium name="DOE Joint Genome Institute"/>
            <person name="Mondo S.J."/>
            <person name="Dannebaum R.O."/>
            <person name="Kuo R.C."/>
            <person name="Labutti K."/>
            <person name="Haridas S."/>
            <person name="Kuo A."/>
            <person name="Salamov A."/>
            <person name="Ahrendt S.R."/>
            <person name="Lipzen A."/>
            <person name="Sullivan W."/>
            <person name="Andreopoulos W.B."/>
            <person name="Clum A."/>
            <person name="Lindquist E."/>
            <person name="Daum C."/>
            <person name="Ramamoorthy G.K."/>
            <person name="Gryganskyi A."/>
            <person name="Culley D."/>
            <person name="Magnuson J.K."/>
            <person name="James T.Y."/>
            <person name="O'Malley M.A."/>
            <person name="Stajich J.E."/>
            <person name="Spatafora J.W."/>
            <person name="Visel A."/>
            <person name="Grigoriev I.V."/>
        </authorList>
    </citation>
    <scope>NUCLEOTIDE SEQUENCE [LARGE SCALE GENOMIC DNA]</scope>
    <source>
        <strain evidence="4 5">JEL800</strain>
    </source>
</reference>
<dbReference type="SUPFAM" id="SSF48403">
    <property type="entry name" value="Ankyrin repeat"/>
    <property type="match status" value="1"/>
</dbReference>
<dbReference type="EMBL" id="MCGO01000008">
    <property type="protein sequence ID" value="ORY49893.1"/>
    <property type="molecule type" value="Genomic_DNA"/>
</dbReference>
<sequence length="476" mass="51648">MSRSDAISILNLPIEIKEILLVYAGFSLGSTCSELHRLANTTPTHTRLLLTWHNILPLSPIQELPPVPVTPFQIGPNEERWAAFLSDKRTKEGDVISVLQLRCATPVFVELASEMAVSNQWFGLWRCLFPTPFKHSLDESCGLDLVREGVVLAGWGGTQDLDRLAGESNFKLSPEFHVAADSALVQSAMFDRTEMVLWLLYRGVYLRVPGTGGASSTVEKAENVYQSIANTITAIHDAENSSGSSSGAGSSGAGNSWNLVTPEGMTTALILSAKHPGSLGTLSILLNHPLSDVNVCDGSPLAWSSRTGCLDAVKLLLTHGADATIRNGIAGLWAAEYGHTEIVKLYVSKGLMDIHAQEEYALRWSVARGHFETVSFLCKVGAVVDAMGGFALRHAVQMGHEEIVDVLLEYGADVAIASRAADEREGIDSNDRQLDEENSLVRWATRAGNTVLAKKLIDALRTSRLRSRICVMDVEE</sequence>
<protein>
    <submittedName>
        <fullName evidence="4">Ankyrin</fullName>
    </submittedName>
</protein>
<organism evidence="4 5">
    <name type="scientific">Rhizoclosmatium globosum</name>
    <dbReference type="NCBI Taxonomy" id="329046"/>
    <lineage>
        <taxon>Eukaryota</taxon>
        <taxon>Fungi</taxon>
        <taxon>Fungi incertae sedis</taxon>
        <taxon>Chytridiomycota</taxon>
        <taxon>Chytridiomycota incertae sedis</taxon>
        <taxon>Chytridiomycetes</taxon>
        <taxon>Chytridiales</taxon>
        <taxon>Chytriomycetaceae</taxon>
        <taxon>Rhizoclosmatium</taxon>
    </lineage>
</organism>
<dbReference type="Proteomes" id="UP000193642">
    <property type="component" value="Unassembled WGS sequence"/>
</dbReference>
<keyword evidence="1" id="KW-0677">Repeat</keyword>
<dbReference type="Pfam" id="PF12796">
    <property type="entry name" value="Ank_2"/>
    <property type="match status" value="1"/>
</dbReference>
<dbReference type="Pfam" id="PF00023">
    <property type="entry name" value="Ank"/>
    <property type="match status" value="1"/>
</dbReference>
<dbReference type="OrthoDB" id="2093540at2759"/>
<dbReference type="STRING" id="329046.A0A1Y2CSD8"/>
<dbReference type="PANTHER" id="PTHR24123">
    <property type="entry name" value="ANKYRIN REPEAT-CONTAINING"/>
    <property type="match status" value="1"/>
</dbReference>
<evidence type="ECO:0000256" key="3">
    <source>
        <dbReference type="PROSITE-ProRule" id="PRU00023"/>
    </source>
</evidence>
<dbReference type="PROSITE" id="PS50088">
    <property type="entry name" value="ANK_REPEAT"/>
    <property type="match status" value="2"/>
</dbReference>
<gene>
    <name evidence="4" type="ORF">BCR33DRAFT_847154</name>
</gene>
<feature type="repeat" description="ANK" evidence="3">
    <location>
        <begin position="296"/>
        <end position="328"/>
    </location>
</feature>
<keyword evidence="2 3" id="KW-0040">ANK repeat</keyword>
<dbReference type="AlphaFoldDB" id="A0A1Y2CSD8"/>
<evidence type="ECO:0000313" key="4">
    <source>
        <dbReference type="EMBL" id="ORY49893.1"/>
    </source>
</evidence>